<accession>A0A010ZX49</accession>
<dbReference type="InterPro" id="IPR037923">
    <property type="entry name" value="HTH-like"/>
</dbReference>
<dbReference type="SMART" id="SM00342">
    <property type="entry name" value="HTH_ARAC"/>
    <property type="match status" value="1"/>
</dbReference>
<keyword evidence="3" id="KW-0804">Transcription</keyword>
<keyword evidence="6" id="KW-1185">Reference proteome</keyword>
<evidence type="ECO:0000256" key="2">
    <source>
        <dbReference type="ARBA" id="ARBA00023125"/>
    </source>
</evidence>
<evidence type="ECO:0000259" key="4">
    <source>
        <dbReference type="PROSITE" id="PS01124"/>
    </source>
</evidence>
<evidence type="ECO:0000256" key="3">
    <source>
        <dbReference type="ARBA" id="ARBA00023163"/>
    </source>
</evidence>
<dbReference type="Gene3D" id="1.10.10.60">
    <property type="entry name" value="Homeodomain-like"/>
    <property type="match status" value="2"/>
</dbReference>
<dbReference type="RefSeq" id="WP_037282542.1">
    <property type="nucleotide sequence ID" value="NZ_KK073875.1"/>
</dbReference>
<protein>
    <submittedName>
        <fullName evidence="5">DNA-binding domain-containing protein, AraC-type</fullName>
    </submittedName>
</protein>
<dbReference type="Proteomes" id="UP000053380">
    <property type="component" value="Unassembled WGS sequence"/>
</dbReference>
<gene>
    <name evidence="5" type="ORF">SacsacDRAFT_0189</name>
</gene>
<dbReference type="InterPro" id="IPR009057">
    <property type="entry name" value="Homeodomain-like_sf"/>
</dbReference>
<dbReference type="InterPro" id="IPR014710">
    <property type="entry name" value="RmlC-like_jellyroll"/>
</dbReference>
<evidence type="ECO:0000313" key="6">
    <source>
        <dbReference type="Proteomes" id="UP000053380"/>
    </source>
</evidence>
<keyword evidence="2 5" id="KW-0238">DNA-binding</keyword>
<dbReference type="PRINTS" id="PR00032">
    <property type="entry name" value="HTHARAC"/>
</dbReference>
<comment type="caution">
    <text evidence="5">The sequence shown here is derived from an EMBL/GenBank/DDBJ whole genome shotgun (WGS) entry which is preliminary data.</text>
</comment>
<dbReference type="Pfam" id="PF02311">
    <property type="entry name" value="AraC_binding"/>
    <property type="match status" value="1"/>
</dbReference>
<dbReference type="SUPFAM" id="SSF51215">
    <property type="entry name" value="Regulatory protein AraC"/>
    <property type="match status" value="1"/>
</dbReference>
<dbReference type="GO" id="GO:0003700">
    <property type="term" value="F:DNA-binding transcription factor activity"/>
    <property type="evidence" value="ECO:0007669"/>
    <property type="project" value="InterPro"/>
</dbReference>
<feature type="domain" description="HTH araC/xylS-type" evidence="4">
    <location>
        <begin position="191"/>
        <end position="289"/>
    </location>
</feature>
<dbReference type="PANTHER" id="PTHR43280">
    <property type="entry name" value="ARAC-FAMILY TRANSCRIPTIONAL REGULATOR"/>
    <property type="match status" value="1"/>
</dbReference>
<dbReference type="OrthoDB" id="9778008at2"/>
<dbReference type="CDD" id="cd02208">
    <property type="entry name" value="cupin_RmlC-like"/>
    <property type="match status" value="1"/>
</dbReference>
<dbReference type="PANTHER" id="PTHR43280:SF2">
    <property type="entry name" value="HTH-TYPE TRANSCRIPTIONAL REGULATOR EXSA"/>
    <property type="match status" value="1"/>
</dbReference>
<evidence type="ECO:0000256" key="1">
    <source>
        <dbReference type="ARBA" id="ARBA00023015"/>
    </source>
</evidence>
<dbReference type="InterPro" id="IPR020449">
    <property type="entry name" value="Tscrpt_reg_AraC-type_HTH"/>
</dbReference>
<dbReference type="AlphaFoldDB" id="A0A010ZX49"/>
<dbReference type="SUPFAM" id="SSF46689">
    <property type="entry name" value="Homeodomain-like"/>
    <property type="match status" value="2"/>
</dbReference>
<dbReference type="InterPro" id="IPR003313">
    <property type="entry name" value="AraC-bd"/>
</dbReference>
<proteinExistence type="predicted"/>
<dbReference type="Gene3D" id="2.60.120.10">
    <property type="entry name" value="Jelly Rolls"/>
    <property type="match status" value="1"/>
</dbReference>
<dbReference type="InterPro" id="IPR018060">
    <property type="entry name" value="HTH_AraC"/>
</dbReference>
<dbReference type="Pfam" id="PF12833">
    <property type="entry name" value="HTH_18"/>
    <property type="match status" value="1"/>
</dbReference>
<evidence type="ECO:0000313" key="5">
    <source>
        <dbReference type="EMBL" id="EXG83224.1"/>
    </source>
</evidence>
<keyword evidence="1" id="KW-0805">Transcription regulation</keyword>
<name>A0A010ZX49_9BACL</name>
<reference evidence="5" key="1">
    <citation type="submission" date="2013-07" db="EMBL/GenBank/DDBJ databases">
        <authorList>
            <consortium name="DOE Joint Genome Institute"/>
            <person name="Anderson I."/>
            <person name="Huntemann M."/>
            <person name="Han J."/>
            <person name="Chen A."/>
            <person name="Kyrpides N."/>
            <person name="Mavromatis K."/>
            <person name="Markowitz V."/>
            <person name="Palaniappan K."/>
            <person name="Ivanova N."/>
            <person name="Schaumberg A."/>
            <person name="Pati A."/>
            <person name="Liolios K."/>
            <person name="Nordberg H.P."/>
            <person name="Cantor M.N."/>
            <person name="Hua S.X."/>
            <person name="Woyke T."/>
        </authorList>
    </citation>
    <scope>NUCLEOTIDE SEQUENCE [LARGE SCALE GENOMIC DNA]</scope>
    <source>
        <strain evidence="5">DSM 19268</strain>
    </source>
</reference>
<dbReference type="GO" id="GO:0043565">
    <property type="term" value="F:sequence-specific DNA binding"/>
    <property type="evidence" value="ECO:0007669"/>
    <property type="project" value="InterPro"/>
</dbReference>
<sequence length="304" mass="34870">MNRALLKEERIHGNPMYPVSSYVMEDLDYTTIMDSHWHEEMEFTIVTRGTVSFQIGTEYHEVRTGQAMFVHGGELHAGRRIGDEPCAFSAVVFDGEFLSSRGYDHLQEQFIEPLLQKKVRPPSHITGEEPWEREILNLIAAIIEDNERSVPAYQLTTKARLYQVFALLQGHMRENVPTATGGDLEKIERLKKVLGYMHKHYASPIKLVDLAELLGMSEGYFCRFFKSMVHKTPVDYLNRYRTQQACRLLETSGHKIVEIAMEVGFDNLSYFISVFKLHQGCTPSQYRKRLESAASSASGFVPHF</sequence>
<organism evidence="5 6">
    <name type="scientific">Saccharibacillus sacchari DSM 19268</name>
    <dbReference type="NCBI Taxonomy" id="915437"/>
    <lineage>
        <taxon>Bacteria</taxon>
        <taxon>Bacillati</taxon>
        <taxon>Bacillota</taxon>
        <taxon>Bacilli</taxon>
        <taxon>Bacillales</taxon>
        <taxon>Paenibacillaceae</taxon>
        <taxon>Saccharibacillus</taxon>
    </lineage>
</organism>
<dbReference type="PROSITE" id="PS01124">
    <property type="entry name" value="HTH_ARAC_FAMILY_2"/>
    <property type="match status" value="1"/>
</dbReference>
<dbReference type="HOGENOM" id="CLU_000445_88_3_9"/>
<dbReference type="EMBL" id="JFBU01000001">
    <property type="protein sequence ID" value="EXG83224.1"/>
    <property type="molecule type" value="Genomic_DNA"/>
</dbReference>